<feature type="compositionally biased region" description="Low complexity" evidence="1">
    <location>
        <begin position="123"/>
        <end position="139"/>
    </location>
</feature>
<keyword evidence="2" id="KW-1185">Reference proteome</keyword>
<organism evidence="2 3">
    <name type="scientific">Plectus sambesii</name>
    <dbReference type="NCBI Taxonomy" id="2011161"/>
    <lineage>
        <taxon>Eukaryota</taxon>
        <taxon>Metazoa</taxon>
        <taxon>Ecdysozoa</taxon>
        <taxon>Nematoda</taxon>
        <taxon>Chromadorea</taxon>
        <taxon>Plectida</taxon>
        <taxon>Plectina</taxon>
        <taxon>Plectoidea</taxon>
        <taxon>Plectidae</taxon>
        <taxon>Plectus</taxon>
    </lineage>
</organism>
<dbReference type="WBParaSite" id="PSAMB.scaffold39size102378.g3560.t1">
    <property type="protein sequence ID" value="PSAMB.scaffold39size102378.g3560.t1"/>
    <property type="gene ID" value="PSAMB.scaffold39size102378.g3560"/>
</dbReference>
<evidence type="ECO:0000313" key="3">
    <source>
        <dbReference type="WBParaSite" id="PSAMB.scaffold39size102378.g3560.t1"/>
    </source>
</evidence>
<reference evidence="3" key="1">
    <citation type="submission" date="2022-11" db="UniProtKB">
        <authorList>
            <consortium name="WormBaseParasite"/>
        </authorList>
    </citation>
    <scope>IDENTIFICATION</scope>
</reference>
<feature type="region of interest" description="Disordered" evidence="1">
    <location>
        <begin position="123"/>
        <end position="148"/>
    </location>
</feature>
<feature type="region of interest" description="Disordered" evidence="1">
    <location>
        <begin position="1"/>
        <end position="47"/>
    </location>
</feature>
<evidence type="ECO:0000256" key="1">
    <source>
        <dbReference type="SAM" id="MobiDB-lite"/>
    </source>
</evidence>
<feature type="region of interest" description="Disordered" evidence="1">
    <location>
        <begin position="81"/>
        <end position="110"/>
    </location>
</feature>
<proteinExistence type="predicted"/>
<sequence>MYPNQQPSNAPRPIGFESMSYSGGQPPYPQQGGGYPPAGYPAQQPAGYPAYPVQPGVFIEQMDDPHGLLGQYRDARSKCVLERPGQTSLADRSRHPRPPTGRPTEQSRHYCRQDFRLIQLILQRRRSSASPPRSFSAPSYQCTRLPPS</sequence>
<accession>A0A914WFC0</accession>
<dbReference type="AlphaFoldDB" id="A0A914WFC0"/>
<name>A0A914WFC0_9BILA</name>
<protein>
    <submittedName>
        <fullName evidence="3">Uncharacterized protein</fullName>
    </submittedName>
</protein>
<dbReference type="Proteomes" id="UP000887566">
    <property type="component" value="Unplaced"/>
</dbReference>
<evidence type="ECO:0000313" key="2">
    <source>
        <dbReference type="Proteomes" id="UP000887566"/>
    </source>
</evidence>